<comment type="caution">
    <text evidence="7">The sequence shown here is derived from an EMBL/GenBank/DDBJ whole genome shotgun (WGS) entry which is preliminary data.</text>
</comment>
<feature type="transmembrane region" description="Helical" evidence="5">
    <location>
        <begin position="99"/>
        <end position="119"/>
    </location>
</feature>
<feature type="transmembrane region" description="Helical" evidence="5">
    <location>
        <begin position="288"/>
        <end position="318"/>
    </location>
</feature>
<keyword evidence="7" id="KW-0436">Ligase</keyword>
<feature type="transmembrane region" description="Helical" evidence="5">
    <location>
        <begin position="131"/>
        <end position="149"/>
    </location>
</feature>
<keyword evidence="8" id="KW-1185">Reference proteome</keyword>
<evidence type="ECO:0000256" key="4">
    <source>
        <dbReference type="ARBA" id="ARBA00023136"/>
    </source>
</evidence>
<feature type="transmembrane region" description="Helical" evidence="5">
    <location>
        <begin position="249"/>
        <end position="282"/>
    </location>
</feature>
<sequence length="480" mass="51788">MTRLTRMRRMTRLRLPRVRRGGHPVDYLVVRPPGSRQAAALLQVFVVTVFVFPSDAVIRIIGAQGYLASLVAMLLFAGWATTALLGFHDPVHTRYPVRGALALLWICSLLSYAVMPLFGPDETQRLSADRWMMLLVGMSGVILVTAEHLRDPRDMLRVIRALVWGAAFSGTIALLQFWLRWDLKPVLRQALPGFEAGDAYGSFQGRDALMRVTGTALHPIELGVVAGMLLPLAVWLAMVDRERRPLRRWVPVGLIGMCVPMSVSRSAILAVAVAMGVFVVSLPPRPRAWAVFLAPVAVVGVFAGVPGYVSTIAAFFGAGTEDPSITNRLDNYPRVLALVQEAPWLGRGGGTFLAPDATKILDNQYLKSAIELGLIGVAALLLFLLVPAVAALGARSRATEPDFRALCAALAGGCLAAAVDAYTFDAYSFPQFASAHAVLLGLCGTCWLSVRRWAGRPGVEIVTPSLPSATAAERRPTHPA</sequence>
<feature type="transmembrane region" description="Helical" evidence="5">
    <location>
        <begin position="161"/>
        <end position="179"/>
    </location>
</feature>
<dbReference type="GO" id="GO:0016874">
    <property type="term" value="F:ligase activity"/>
    <property type="evidence" value="ECO:0007669"/>
    <property type="project" value="UniProtKB-KW"/>
</dbReference>
<evidence type="ECO:0000256" key="1">
    <source>
        <dbReference type="ARBA" id="ARBA00004141"/>
    </source>
</evidence>
<feature type="transmembrane region" description="Helical" evidence="5">
    <location>
        <begin position="40"/>
        <end position="61"/>
    </location>
</feature>
<evidence type="ECO:0000313" key="7">
    <source>
        <dbReference type="EMBL" id="MFC4107031.1"/>
    </source>
</evidence>
<keyword evidence="3 5" id="KW-1133">Transmembrane helix</keyword>
<feature type="domain" description="O-antigen ligase-related" evidence="6">
    <location>
        <begin position="254"/>
        <end position="380"/>
    </location>
</feature>
<gene>
    <name evidence="7" type="ORF">ACFOX0_13985</name>
</gene>
<dbReference type="InterPro" id="IPR051533">
    <property type="entry name" value="WaaL-like"/>
</dbReference>
<proteinExistence type="predicted"/>
<dbReference type="PANTHER" id="PTHR37422">
    <property type="entry name" value="TEICHURONIC ACID BIOSYNTHESIS PROTEIN TUAE"/>
    <property type="match status" value="1"/>
</dbReference>
<name>A0ABV8KLN7_9ACTN</name>
<dbReference type="Proteomes" id="UP001595868">
    <property type="component" value="Unassembled WGS sequence"/>
</dbReference>
<dbReference type="Pfam" id="PF04932">
    <property type="entry name" value="Wzy_C"/>
    <property type="match status" value="1"/>
</dbReference>
<evidence type="ECO:0000256" key="2">
    <source>
        <dbReference type="ARBA" id="ARBA00022692"/>
    </source>
</evidence>
<feature type="transmembrane region" description="Helical" evidence="5">
    <location>
        <begin position="67"/>
        <end position="87"/>
    </location>
</feature>
<evidence type="ECO:0000256" key="5">
    <source>
        <dbReference type="SAM" id="Phobius"/>
    </source>
</evidence>
<keyword evidence="4 5" id="KW-0472">Membrane</keyword>
<evidence type="ECO:0000256" key="3">
    <source>
        <dbReference type="ARBA" id="ARBA00022989"/>
    </source>
</evidence>
<feature type="transmembrane region" description="Helical" evidence="5">
    <location>
        <begin position="216"/>
        <end position="237"/>
    </location>
</feature>
<organism evidence="7 8">
    <name type="scientific">Micromonospora zhanjiangensis</name>
    <dbReference type="NCBI Taxonomy" id="1522057"/>
    <lineage>
        <taxon>Bacteria</taxon>
        <taxon>Bacillati</taxon>
        <taxon>Actinomycetota</taxon>
        <taxon>Actinomycetes</taxon>
        <taxon>Micromonosporales</taxon>
        <taxon>Micromonosporaceae</taxon>
        <taxon>Micromonospora</taxon>
    </lineage>
</organism>
<protein>
    <submittedName>
        <fullName evidence="7">O-antigen ligase family protein</fullName>
    </submittedName>
</protein>
<feature type="transmembrane region" description="Helical" evidence="5">
    <location>
        <begin position="372"/>
        <end position="394"/>
    </location>
</feature>
<feature type="transmembrane region" description="Helical" evidence="5">
    <location>
        <begin position="432"/>
        <end position="450"/>
    </location>
</feature>
<evidence type="ECO:0000259" key="6">
    <source>
        <dbReference type="Pfam" id="PF04932"/>
    </source>
</evidence>
<keyword evidence="2 5" id="KW-0812">Transmembrane</keyword>
<dbReference type="EMBL" id="JBHSBN010000008">
    <property type="protein sequence ID" value="MFC4107031.1"/>
    <property type="molecule type" value="Genomic_DNA"/>
</dbReference>
<dbReference type="PANTHER" id="PTHR37422:SF21">
    <property type="entry name" value="EXOQ-LIKE PROTEIN"/>
    <property type="match status" value="1"/>
</dbReference>
<accession>A0ABV8KLN7</accession>
<dbReference type="InterPro" id="IPR007016">
    <property type="entry name" value="O-antigen_ligase-rel_domated"/>
</dbReference>
<evidence type="ECO:0000313" key="8">
    <source>
        <dbReference type="Proteomes" id="UP001595868"/>
    </source>
</evidence>
<comment type="subcellular location">
    <subcellularLocation>
        <location evidence="1">Membrane</location>
        <topology evidence="1">Multi-pass membrane protein</topology>
    </subcellularLocation>
</comment>
<reference evidence="8" key="1">
    <citation type="journal article" date="2019" name="Int. J. Syst. Evol. Microbiol.">
        <title>The Global Catalogue of Microorganisms (GCM) 10K type strain sequencing project: providing services to taxonomists for standard genome sequencing and annotation.</title>
        <authorList>
            <consortium name="The Broad Institute Genomics Platform"/>
            <consortium name="The Broad Institute Genome Sequencing Center for Infectious Disease"/>
            <person name="Wu L."/>
            <person name="Ma J."/>
        </authorList>
    </citation>
    <scope>NUCLEOTIDE SEQUENCE [LARGE SCALE GENOMIC DNA]</scope>
    <source>
        <strain evidence="8">2902at01</strain>
    </source>
</reference>
<dbReference type="RefSeq" id="WP_377545538.1">
    <property type="nucleotide sequence ID" value="NZ_JBHSBN010000008.1"/>
</dbReference>